<protein>
    <submittedName>
        <fullName evidence="1">Pantoate-beta-alanine ligase</fullName>
        <ecNumber evidence="1">6.3.2.1</ecNumber>
    </submittedName>
</protein>
<dbReference type="EMBL" id="JAMKPW020000004">
    <property type="protein sequence ID" value="KAK8219333.1"/>
    <property type="molecule type" value="Genomic_DNA"/>
</dbReference>
<evidence type="ECO:0000313" key="1">
    <source>
        <dbReference type="EMBL" id="KAK8219333.1"/>
    </source>
</evidence>
<dbReference type="EC" id="6.3.2.1" evidence="1"/>
<keyword evidence="1" id="KW-0436">Ligase</keyword>
<evidence type="ECO:0000313" key="2">
    <source>
        <dbReference type="Proteomes" id="UP001320706"/>
    </source>
</evidence>
<organism evidence="1 2">
    <name type="scientific">Zalaria obscura</name>
    <dbReference type="NCBI Taxonomy" id="2024903"/>
    <lineage>
        <taxon>Eukaryota</taxon>
        <taxon>Fungi</taxon>
        <taxon>Dikarya</taxon>
        <taxon>Ascomycota</taxon>
        <taxon>Pezizomycotina</taxon>
        <taxon>Dothideomycetes</taxon>
        <taxon>Dothideomycetidae</taxon>
        <taxon>Dothideales</taxon>
        <taxon>Zalariaceae</taxon>
        <taxon>Zalaria</taxon>
    </lineage>
</organism>
<comment type="caution">
    <text evidence="1">The sequence shown here is derived from an EMBL/GenBank/DDBJ whole genome shotgun (WGS) entry which is preliminary data.</text>
</comment>
<keyword evidence="2" id="KW-1185">Reference proteome</keyword>
<accession>A0ACC3SLZ8</accession>
<dbReference type="Proteomes" id="UP001320706">
    <property type="component" value="Unassembled WGS sequence"/>
</dbReference>
<name>A0ACC3SLZ8_9PEZI</name>
<sequence length="235" mass="26005">MYPTLPPSSEIPGKGSFVTITPLGNVLEGASRPVFFRGVATVCMKLFNIVQPERVYFGQKDVQQTVVIRRMVEDFHLNTEVKIGPTQREADGLAMSSRNVYLGARRRTVGVVLSQALKAAEEQWNKGKRSRNDILWAANDKAMMKMFEQGELKPKERAMFEVDYISLADPDTLEEVEEVDESKGAILSGAIKMMPLEEPQEGEECGLGGGAVPVRLIDNIILKPIKSNGPKVHFG</sequence>
<reference evidence="1" key="1">
    <citation type="submission" date="2024-02" db="EMBL/GenBank/DDBJ databases">
        <title>Metagenome Assembled Genome of Zalaria obscura JY119.</title>
        <authorList>
            <person name="Vighnesh L."/>
            <person name="Jagadeeshwari U."/>
            <person name="Venkata Ramana C."/>
            <person name="Sasikala C."/>
        </authorList>
    </citation>
    <scope>NUCLEOTIDE SEQUENCE</scope>
    <source>
        <strain evidence="1">JY119</strain>
    </source>
</reference>
<gene>
    <name evidence="1" type="primary">pan6</name>
    <name evidence="1" type="ORF">M8818_001067</name>
</gene>
<proteinExistence type="predicted"/>